<dbReference type="InterPro" id="IPR001887">
    <property type="entry name" value="Barnase"/>
</dbReference>
<sequence>MDCRITSKAYKETSQPDSSINRAWNIFKASAIFSSLNGVILSMVDVFHQWKDNGKVDWKRTGKQAAIVVTTSLILVGAGMYLSPKLTLTGCACGDQTVAKTSPETKNVESGLKAKGTGKSGTDNIALHAKYKEVLKVTESANPIVDSLRQTGKLPSNYVNKDVAVLNGWKPGKALNNYVSGGQLGGDVFKNTTNVLPNAPGRVWYEADVGLNNTMARSKQLGSRLLYSNDGQMYITTDHYKTVHFIGTYK</sequence>
<evidence type="ECO:0000256" key="5">
    <source>
        <dbReference type="ARBA" id="ARBA00022722"/>
    </source>
</evidence>
<dbReference type="InterPro" id="IPR053753">
    <property type="entry name" value="RNase_N1/T1-like_sf"/>
</dbReference>
<dbReference type="Pfam" id="PF00545">
    <property type="entry name" value="Ribonuclease"/>
    <property type="match status" value="1"/>
</dbReference>
<comment type="similarity">
    <text evidence="2">Belongs to the ribonuclease N1/T1 family.</text>
</comment>
<dbReference type="SUPFAM" id="SSF53933">
    <property type="entry name" value="Microbial ribonucleases"/>
    <property type="match status" value="1"/>
</dbReference>
<dbReference type="InterPro" id="IPR016191">
    <property type="entry name" value="Ribonuclease/ribotoxin"/>
</dbReference>
<evidence type="ECO:0000256" key="2">
    <source>
        <dbReference type="ARBA" id="ARBA00009006"/>
    </source>
</evidence>
<protein>
    <recommendedName>
        <fullName evidence="3">Ribonuclease</fullName>
    </recommendedName>
</protein>
<evidence type="ECO:0000313" key="9">
    <source>
        <dbReference type="EMBL" id="MDZ5474419.1"/>
    </source>
</evidence>
<evidence type="ECO:0000256" key="3">
    <source>
        <dbReference type="ARBA" id="ARBA00022214"/>
    </source>
</evidence>
<keyword evidence="7" id="KW-0378">Hydrolase</keyword>
<keyword evidence="8" id="KW-1133">Transmembrane helix</keyword>
<proteinExistence type="inferred from homology"/>
<dbReference type="InterPro" id="IPR000026">
    <property type="entry name" value="N1-like"/>
</dbReference>
<dbReference type="Gene3D" id="3.40.20.20">
    <property type="match status" value="2"/>
</dbReference>
<organism evidence="9 10">
    <name type="scientific">Robertmurraya mangrovi</name>
    <dbReference type="NCBI Taxonomy" id="3098077"/>
    <lineage>
        <taxon>Bacteria</taxon>
        <taxon>Bacillati</taxon>
        <taxon>Bacillota</taxon>
        <taxon>Bacilli</taxon>
        <taxon>Bacillales</taxon>
        <taxon>Bacillaceae</taxon>
        <taxon>Robertmurraya</taxon>
    </lineage>
</organism>
<evidence type="ECO:0000313" key="10">
    <source>
        <dbReference type="Proteomes" id="UP001290455"/>
    </source>
</evidence>
<keyword evidence="8" id="KW-0812">Transmembrane</keyword>
<comment type="caution">
    <text evidence="9">The sequence shown here is derived from an EMBL/GenBank/DDBJ whole genome shotgun (WGS) entry which is preliminary data.</text>
</comment>
<feature type="transmembrane region" description="Helical" evidence="8">
    <location>
        <begin position="65"/>
        <end position="83"/>
    </location>
</feature>
<keyword evidence="8" id="KW-0472">Membrane</keyword>
<name>A0ABU5J4S9_9BACI</name>
<evidence type="ECO:0000256" key="4">
    <source>
        <dbReference type="ARBA" id="ARBA00022525"/>
    </source>
</evidence>
<comment type="subcellular location">
    <subcellularLocation>
        <location evidence="1">Secreted</location>
    </subcellularLocation>
</comment>
<accession>A0ABU5J4S9</accession>
<keyword evidence="10" id="KW-1185">Reference proteome</keyword>
<dbReference type="RefSeq" id="WP_322448701.1">
    <property type="nucleotide sequence ID" value="NZ_JAXOFX010000025.1"/>
</dbReference>
<reference evidence="9 10" key="1">
    <citation type="submission" date="2023-11" db="EMBL/GenBank/DDBJ databases">
        <title>Bacillus jintuensis, isolated from a mudflat on the Beibu Gulf coast.</title>
        <authorList>
            <person name="Li M."/>
        </authorList>
    </citation>
    <scope>NUCLEOTIDE SEQUENCE [LARGE SCALE GENOMIC DNA]</scope>
    <source>
        <strain evidence="9 10">31A1R</strain>
    </source>
</reference>
<keyword evidence="6" id="KW-0255">Endonuclease</keyword>
<evidence type="ECO:0000256" key="7">
    <source>
        <dbReference type="ARBA" id="ARBA00022801"/>
    </source>
</evidence>
<keyword evidence="5" id="KW-0540">Nuclease</keyword>
<dbReference type="PRINTS" id="PR00117">
    <property type="entry name" value="BARNASE"/>
</dbReference>
<gene>
    <name evidence="9" type="ORF">SM124_22245</name>
</gene>
<dbReference type="EMBL" id="JAXOFX010000025">
    <property type="protein sequence ID" value="MDZ5474419.1"/>
    <property type="molecule type" value="Genomic_DNA"/>
</dbReference>
<evidence type="ECO:0000256" key="1">
    <source>
        <dbReference type="ARBA" id="ARBA00004613"/>
    </source>
</evidence>
<dbReference type="Proteomes" id="UP001290455">
    <property type="component" value="Unassembled WGS sequence"/>
</dbReference>
<keyword evidence="4" id="KW-0964">Secreted</keyword>
<evidence type="ECO:0000256" key="8">
    <source>
        <dbReference type="SAM" id="Phobius"/>
    </source>
</evidence>
<evidence type="ECO:0000256" key="6">
    <source>
        <dbReference type="ARBA" id="ARBA00022759"/>
    </source>
</evidence>